<protein>
    <submittedName>
        <fullName evidence="1">Uncharacterized protein</fullName>
    </submittedName>
</protein>
<dbReference type="RefSeq" id="WP_096447315.1">
    <property type="nucleotide sequence ID" value="NZ_JBHSOG010000051.1"/>
</dbReference>
<dbReference type="InterPro" id="IPR029058">
    <property type="entry name" value="AB_hydrolase_fold"/>
</dbReference>
<sequence>MSTQSRDAQLAILSDAACLDTPPQTVGDWTMLGKPLPDASGFFGVAYANETTREIVMIYRGTEELFSDEAGIDLVFADGSWHPQFEAAAAFTTQIKLLISGTKYSRFSLLTTGYDPGGGIARLMNRMFGLDWHASHR</sequence>
<gene>
    <name evidence="1" type="ORF">ACFPTN_14380</name>
</gene>
<comment type="caution">
    <text evidence="1">The sequence shown here is derived from an EMBL/GenBank/DDBJ whole genome shotgun (WGS) entry which is preliminary data.</text>
</comment>
<dbReference type="SUPFAM" id="SSF53474">
    <property type="entry name" value="alpha/beta-Hydrolases"/>
    <property type="match status" value="1"/>
</dbReference>
<dbReference type="EMBL" id="JBHSOG010000051">
    <property type="protein sequence ID" value="MFC5770564.1"/>
    <property type="molecule type" value="Genomic_DNA"/>
</dbReference>
<name>A0ABW1AU56_9RHOO</name>
<evidence type="ECO:0000313" key="2">
    <source>
        <dbReference type="Proteomes" id="UP001595974"/>
    </source>
</evidence>
<reference evidence="2" key="1">
    <citation type="journal article" date="2019" name="Int. J. Syst. Evol. Microbiol.">
        <title>The Global Catalogue of Microorganisms (GCM) 10K type strain sequencing project: providing services to taxonomists for standard genome sequencing and annotation.</title>
        <authorList>
            <consortium name="The Broad Institute Genomics Platform"/>
            <consortium name="The Broad Institute Genome Sequencing Center for Infectious Disease"/>
            <person name="Wu L."/>
            <person name="Ma J."/>
        </authorList>
    </citation>
    <scope>NUCLEOTIDE SEQUENCE [LARGE SCALE GENOMIC DNA]</scope>
    <source>
        <strain evidence="2">SHR3</strain>
    </source>
</reference>
<proteinExistence type="predicted"/>
<accession>A0ABW1AU56</accession>
<dbReference type="Proteomes" id="UP001595974">
    <property type="component" value="Unassembled WGS sequence"/>
</dbReference>
<organism evidence="1 2">
    <name type="scientific">Thauera sinica</name>
    <dbReference type="NCBI Taxonomy" id="2665146"/>
    <lineage>
        <taxon>Bacteria</taxon>
        <taxon>Pseudomonadati</taxon>
        <taxon>Pseudomonadota</taxon>
        <taxon>Betaproteobacteria</taxon>
        <taxon>Rhodocyclales</taxon>
        <taxon>Zoogloeaceae</taxon>
        <taxon>Thauera</taxon>
    </lineage>
</organism>
<keyword evidence="2" id="KW-1185">Reference proteome</keyword>
<evidence type="ECO:0000313" key="1">
    <source>
        <dbReference type="EMBL" id="MFC5770564.1"/>
    </source>
</evidence>